<proteinExistence type="predicted"/>
<dbReference type="Proteomes" id="UP000039021">
    <property type="component" value="Unassembled WGS sequence"/>
</dbReference>
<evidence type="ECO:0000313" key="2">
    <source>
        <dbReference type="Proteomes" id="UP000039021"/>
    </source>
</evidence>
<reference evidence="2" key="1">
    <citation type="submission" date="2015-03" db="EMBL/GenBank/DDBJ databases">
        <authorList>
            <consortium name="Pathogen Informatics"/>
        </authorList>
    </citation>
    <scope>NUCLEOTIDE SEQUENCE [LARGE SCALE GENOMIC DNA]</scope>
    <source>
        <strain evidence="2">N09902308</strain>
    </source>
</reference>
<evidence type="ECO:0000313" key="1">
    <source>
        <dbReference type="EMBL" id="CPA45889.1"/>
    </source>
</evidence>
<name>A0A916LF34_MYCTX</name>
<dbReference type="AlphaFoldDB" id="A0A916LF34"/>
<gene>
    <name evidence="1" type="ORF">ERS007739_04617</name>
</gene>
<sequence length="30" mass="3412">MGFVRKAMMILIELPMGSCRNCQMSCNIHP</sequence>
<comment type="caution">
    <text evidence="1">The sequence shown here is derived from an EMBL/GenBank/DDBJ whole genome shotgun (WGS) entry which is preliminary data.</text>
</comment>
<accession>A0A916LF34</accession>
<dbReference type="EMBL" id="CSBK01002988">
    <property type="protein sequence ID" value="CPA45889.1"/>
    <property type="molecule type" value="Genomic_DNA"/>
</dbReference>
<organism evidence="1 2">
    <name type="scientific">Mycobacterium tuberculosis</name>
    <dbReference type="NCBI Taxonomy" id="1773"/>
    <lineage>
        <taxon>Bacteria</taxon>
        <taxon>Bacillati</taxon>
        <taxon>Actinomycetota</taxon>
        <taxon>Actinomycetes</taxon>
        <taxon>Mycobacteriales</taxon>
        <taxon>Mycobacteriaceae</taxon>
        <taxon>Mycobacterium</taxon>
        <taxon>Mycobacterium tuberculosis complex</taxon>
    </lineage>
</organism>
<protein>
    <submittedName>
        <fullName evidence="1">Uncharacterized protein</fullName>
    </submittedName>
</protein>